<dbReference type="PANTHER" id="PTHR42723:SF1">
    <property type="entry name" value="CHLOROPHYLL SYNTHASE, CHLOROPLASTIC"/>
    <property type="match status" value="1"/>
</dbReference>
<evidence type="ECO:0000256" key="3">
    <source>
        <dbReference type="ARBA" id="ARBA00022989"/>
    </source>
</evidence>
<sequence length="307" mass="31218">MVAMTTLAPATTLAPSCRPSAAVVAVQVARPWFWPIGIAPAWFGSVVATGSWLPPGVGLWRLAAAALVMGPLVWVSLCTVNDLHDVASDRTNPRKVSSPLVSGAATAAGLARTHLISSGAALGVAALVGPVFALGTALVLALGWAYSAPPLRLKGRPGLDVAANALALGLLAPLAGWSLSRPLVEYPPLLAVLGVTLAAALYAPTTAVDHTSDAAAGDLTLAVRWGPGVVHWLGVGLFAVATGAWMIGLAAGSFGVAVLSPVQWLTAPLPLLTHAVLTRRPSIARLALVCGLFCVPAGEYLTQTLAR</sequence>
<feature type="transmembrane region" description="Helical" evidence="5">
    <location>
        <begin position="120"/>
        <end position="146"/>
    </location>
</feature>
<keyword evidence="4 5" id="KW-0472">Membrane</keyword>
<gene>
    <name evidence="6" type="ORF">N802_04015</name>
</gene>
<keyword evidence="7" id="KW-1185">Reference proteome</keyword>
<dbReference type="eggNOG" id="COG0382">
    <property type="taxonomic scope" value="Bacteria"/>
</dbReference>
<comment type="caution">
    <text evidence="6">The sequence shown here is derived from an EMBL/GenBank/DDBJ whole genome shotgun (WGS) entry which is preliminary data.</text>
</comment>
<dbReference type="EMBL" id="AVPJ01000011">
    <property type="protein sequence ID" value="KGN31544.1"/>
    <property type="molecule type" value="Genomic_DNA"/>
</dbReference>
<dbReference type="InterPro" id="IPR000537">
    <property type="entry name" value="UbiA_prenyltransferase"/>
</dbReference>
<feature type="transmembrane region" description="Helical" evidence="5">
    <location>
        <begin position="189"/>
        <end position="208"/>
    </location>
</feature>
<dbReference type="GO" id="GO:0016765">
    <property type="term" value="F:transferase activity, transferring alkyl or aryl (other than methyl) groups"/>
    <property type="evidence" value="ECO:0007669"/>
    <property type="project" value="InterPro"/>
</dbReference>
<organism evidence="6 7">
    <name type="scientific">Knoellia sinensis KCTC 19936</name>
    <dbReference type="NCBI Taxonomy" id="1385520"/>
    <lineage>
        <taxon>Bacteria</taxon>
        <taxon>Bacillati</taxon>
        <taxon>Actinomycetota</taxon>
        <taxon>Actinomycetes</taxon>
        <taxon>Micrococcales</taxon>
        <taxon>Intrasporangiaceae</taxon>
        <taxon>Knoellia</taxon>
    </lineage>
</organism>
<evidence type="ECO:0000256" key="1">
    <source>
        <dbReference type="ARBA" id="ARBA00004141"/>
    </source>
</evidence>
<protein>
    <submittedName>
        <fullName evidence="6">Uncharacterized protein</fullName>
    </submittedName>
</protein>
<evidence type="ECO:0000313" key="7">
    <source>
        <dbReference type="Proteomes" id="UP000030002"/>
    </source>
</evidence>
<dbReference type="STRING" id="1385520.N802_04015"/>
<feature type="transmembrane region" description="Helical" evidence="5">
    <location>
        <begin position="59"/>
        <end position="77"/>
    </location>
</feature>
<dbReference type="Pfam" id="PF01040">
    <property type="entry name" value="UbiA"/>
    <property type="match status" value="1"/>
</dbReference>
<evidence type="ECO:0000256" key="2">
    <source>
        <dbReference type="ARBA" id="ARBA00022692"/>
    </source>
</evidence>
<evidence type="ECO:0000256" key="4">
    <source>
        <dbReference type="ARBA" id="ARBA00023136"/>
    </source>
</evidence>
<comment type="subcellular location">
    <subcellularLocation>
        <location evidence="1">Membrane</location>
        <topology evidence="1">Multi-pass membrane protein</topology>
    </subcellularLocation>
</comment>
<feature type="transmembrane region" description="Helical" evidence="5">
    <location>
        <begin position="32"/>
        <end position="52"/>
    </location>
</feature>
<keyword evidence="3 5" id="KW-1133">Transmembrane helix</keyword>
<dbReference type="InterPro" id="IPR050475">
    <property type="entry name" value="Prenyltransferase_related"/>
</dbReference>
<dbReference type="OrthoDB" id="1416782at2"/>
<dbReference type="Gene3D" id="1.10.357.140">
    <property type="entry name" value="UbiA prenyltransferase"/>
    <property type="match status" value="1"/>
</dbReference>
<keyword evidence="2 5" id="KW-0812">Transmembrane</keyword>
<feature type="transmembrane region" description="Helical" evidence="5">
    <location>
        <begin position="229"/>
        <end position="262"/>
    </location>
</feature>
<dbReference type="GO" id="GO:0016020">
    <property type="term" value="C:membrane"/>
    <property type="evidence" value="ECO:0007669"/>
    <property type="project" value="UniProtKB-SubCell"/>
</dbReference>
<feature type="transmembrane region" description="Helical" evidence="5">
    <location>
        <begin position="158"/>
        <end position="177"/>
    </location>
</feature>
<reference evidence="6 7" key="1">
    <citation type="submission" date="2013-08" db="EMBL/GenBank/DDBJ databases">
        <title>The genome sequence of Knoellia sinensis.</title>
        <authorList>
            <person name="Zhu W."/>
            <person name="Wang G."/>
        </authorList>
    </citation>
    <scope>NUCLEOTIDE SEQUENCE [LARGE SCALE GENOMIC DNA]</scope>
    <source>
        <strain evidence="6 7">KCTC 19936</strain>
    </source>
</reference>
<proteinExistence type="predicted"/>
<dbReference type="InterPro" id="IPR044878">
    <property type="entry name" value="UbiA_sf"/>
</dbReference>
<evidence type="ECO:0000256" key="5">
    <source>
        <dbReference type="SAM" id="Phobius"/>
    </source>
</evidence>
<name>A0A0A0J4B0_9MICO</name>
<dbReference type="AlphaFoldDB" id="A0A0A0J4B0"/>
<accession>A0A0A0J4B0</accession>
<evidence type="ECO:0000313" key="6">
    <source>
        <dbReference type="EMBL" id="KGN31544.1"/>
    </source>
</evidence>
<dbReference type="PANTHER" id="PTHR42723">
    <property type="entry name" value="CHLOROPHYLL SYNTHASE"/>
    <property type="match status" value="1"/>
</dbReference>
<dbReference type="Proteomes" id="UP000030002">
    <property type="component" value="Unassembled WGS sequence"/>
</dbReference>